<feature type="non-terminal residue" evidence="2">
    <location>
        <position position="308"/>
    </location>
</feature>
<dbReference type="InterPro" id="IPR013783">
    <property type="entry name" value="Ig-like_fold"/>
</dbReference>
<dbReference type="SUPFAM" id="SSF49899">
    <property type="entry name" value="Concanavalin A-like lectins/glucanases"/>
    <property type="match status" value="1"/>
</dbReference>
<dbReference type="Gene3D" id="2.60.40.10">
    <property type="entry name" value="Immunoglobulins"/>
    <property type="match status" value="1"/>
</dbReference>
<gene>
    <name evidence="2" type="ORF">METZ01_LOCUS365152</name>
</gene>
<organism evidence="2">
    <name type="scientific">marine metagenome</name>
    <dbReference type="NCBI Taxonomy" id="408172"/>
    <lineage>
        <taxon>unclassified sequences</taxon>
        <taxon>metagenomes</taxon>
        <taxon>ecological metagenomes</taxon>
    </lineage>
</organism>
<dbReference type="AlphaFoldDB" id="A0A382SSZ8"/>
<sequence>DNNLIQIYLNHQMVANSSIETNYVLDRAATAKNAIGSSTGGSQDFFYGTIDELRISDIKRNTSDMVSRNDASYLLAFASDSDDNIESMKWRSSIDSLLSSSNWFLLEASDLQAGSHNITFRAKDPHGFWSEYINFTLYVKMYPRASITSISPNSTNVGTTVAFTATSSDSDGSVVAHKWRSSRDGDLSTSENFTSSSLSAGYHRITYQVKDNEGLWSVIEVSEIFLNEIPAASIGSIDPQTVYRNNQTSYSSSFYGNVSDNDGRITHHYWNSSKDGVLSTSGNFTVNVNTLSLGTHAITFQGRDNYTT</sequence>
<evidence type="ECO:0000313" key="2">
    <source>
        <dbReference type="EMBL" id="SVD12298.1"/>
    </source>
</evidence>
<reference evidence="2" key="1">
    <citation type="submission" date="2018-05" db="EMBL/GenBank/DDBJ databases">
        <authorList>
            <person name="Lanie J.A."/>
            <person name="Ng W.-L."/>
            <person name="Kazmierczak K.M."/>
            <person name="Andrzejewski T.M."/>
            <person name="Davidsen T.M."/>
            <person name="Wayne K.J."/>
            <person name="Tettelin H."/>
            <person name="Glass J.I."/>
            <person name="Rusch D."/>
            <person name="Podicherti R."/>
            <person name="Tsui H.-C.T."/>
            <person name="Winkler M.E."/>
        </authorList>
    </citation>
    <scope>NUCLEOTIDE SEQUENCE</scope>
</reference>
<dbReference type="SMART" id="SM00089">
    <property type="entry name" value="PKD"/>
    <property type="match status" value="1"/>
</dbReference>
<proteinExistence type="predicted"/>
<dbReference type="Pfam" id="PF00801">
    <property type="entry name" value="PKD"/>
    <property type="match status" value="1"/>
</dbReference>
<feature type="domain" description="PKD/Chitinase" evidence="1">
    <location>
        <begin position="147"/>
        <end position="224"/>
    </location>
</feature>
<name>A0A382SSZ8_9ZZZZ</name>
<dbReference type="InterPro" id="IPR000601">
    <property type="entry name" value="PKD_dom"/>
</dbReference>
<accession>A0A382SSZ8</accession>
<dbReference type="SUPFAM" id="SSF49299">
    <property type="entry name" value="PKD domain"/>
    <property type="match status" value="1"/>
</dbReference>
<feature type="non-terminal residue" evidence="2">
    <location>
        <position position="1"/>
    </location>
</feature>
<dbReference type="InterPro" id="IPR022409">
    <property type="entry name" value="PKD/Chitinase_dom"/>
</dbReference>
<evidence type="ECO:0000259" key="1">
    <source>
        <dbReference type="SMART" id="SM00089"/>
    </source>
</evidence>
<dbReference type="InterPro" id="IPR013320">
    <property type="entry name" value="ConA-like_dom_sf"/>
</dbReference>
<dbReference type="EMBL" id="UINC01130921">
    <property type="protein sequence ID" value="SVD12298.1"/>
    <property type="molecule type" value="Genomic_DNA"/>
</dbReference>
<protein>
    <recommendedName>
        <fullName evidence="1">PKD/Chitinase domain-containing protein</fullName>
    </recommendedName>
</protein>
<dbReference type="InterPro" id="IPR035986">
    <property type="entry name" value="PKD_dom_sf"/>
</dbReference>